<accession>A0A0K2U627</accession>
<protein>
    <submittedName>
        <fullName evidence="1">Uncharacterized protein</fullName>
    </submittedName>
</protein>
<sequence>MKNAYLTLSNYCGERRNYLLIDFSIFSCPIKEKRPDFSIIHL</sequence>
<dbReference type="AlphaFoldDB" id="A0A0K2U627"/>
<dbReference type="EMBL" id="HACA01015810">
    <property type="protein sequence ID" value="CDW33171.1"/>
    <property type="molecule type" value="Transcribed_RNA"/>
</dbReference>
<reference evidence="1" key="1">
    <citation type="submission" date="2014-05" db="EMBL/GenBank/DDBJ databases">
        <authorList>
            <person name="Chronopoulou M."/>
        </authorList>
    </citation>
    <scope>NUCLEOTIDE SEQUENCE</scope>
    <source>
        <tissue evidence="1">Whole organism</tissue>
    </source>
</reference>
<proteinExistence type="predicted"/>
<evidence type="ECO:0000313" key="1">
    <source>
        <dbReference type="EMBL" id="CDW33171.1"/>
    </source>
</evidence>
<organism evidence="1">
    <name type="scientific">Lepeophtheirus salmonis</name>
    <name type="common">Salmon louse</name>
    <name type="synonym">Caligus salmonis</name>
    <dbReference type="NCBI Taxonomy" id="72036"/>
    <lineage>
        <taxon>Eukaryota</taxon>
        <taxon>Metazoa</taxon>
        <taxon>Ecdysozoa</taxon>
        <taxon>Arthropoda</taxon>
        <taxon>Crustacea</taxon>
        <taxon>Multicrustacea</taxon>
        <taxon>Hexanauplia</taxon>
        <taxon>Copepoda</taxon>
        <taxon>Siphonostomatoida</taxon>
        <taxon>Caligidae</taxon>
        <taxon>Lepeophtheirus</taxon>
    </lineage>
</organism>
<name>A0A0K2U627_LEPSM</name>